<dbReference type="Gene3D" id="3.20.20.220">
    <property type="match status" value="1"/>
</dbReference>
<dbReference type="SUPFAM" id="SSF51730">
    <property type="entry name" value="FAD-linked oxidoreductase"/>
    <property type="match status" value="1"/>
</dbReference>
<reference evidence="8" key="1">
    <citation type="submission" date="2022-05" db="EMBL/GenBank/DDBJ databases">
        <authorList>
            <person name="Okamura Y."/>
        </authorList>
    </citation>
    <scope>NUCLEOTIDE SEQUENCE</scope>
</reference>
<keyword evidence="4" id="KW-0285">Flavoprotein</keyword>
<gene>
    <name evidence="8" type="ORF">PIBRA_LOCUS10812</name>
</gene>
<sequence length="273" mass="31438">MARKITHILNNIDRFSYSFEVTPNVTEEELNNIKLEPAFYAITWHAKLYDFNNLDIQPLKLAETLASKNKNVLLNLSCHKLRKEYLYRVLDFLKSKGICNLFIIQGEGYDEDLSDFKSTSDLVETIRDHSGIFFSIGVAGHCEKLATIESLKEKISRGADFIMTQAFFDPNVFKSFIANCKEAGITTPIIPGVFPFDNQDEVEKFISLCKIHIDAKIMDDIKNQPSEEVVKNLVNLIYNETDVKHFHFFTMNKFEKTSKVINGLLPLYRDTKF</sequence>
<evidence type="ECO:0000256" key="7">
    <source>
        <dbReference type="RuleBase" id="RU004254"/>
    </source>
</evidence>
<evidence type="ECO:0000256" key="2">
    <source>
        <dbReference type="ARBA" id="ARBA00004777"/>
    </source>
</evidence>
<dbReference type="Pfam" id="PF02219">
    <property type="entry name" value="MTHFR"/>
    <property type="match status" value="1"/>
</dbReference>
<evidence type="ECO:0000313" key="9">
    <source>
        <dbReference type="Proteomes" id="UP001152562"/>
    </source>
</evidence>
<dbReference type="GO" id="GO:0005829">
    <property type="term" value="C:cytosol"/>
    <property type="evidence" value="ECO:0007669"/>
    <property type="project" value="TreeGrafter"/>
</dbReference>
<dbReference type="InterPro" id="IPR029041">
    <property type="entry name" value="FAD-linked_oxidoreductase-like"/>
</dbReference>
<accession>A0A9P0TWC0</accession>
<name>A0A9P0TWC0_PIEBR</name>
<dbReference type="Proteomes" id="UP001152562">
    <property type="component" value="Unassembled WGS sequence"/>
</dbReference>
<evidence type="ECO:0000256" key="3">
    <source>
        <dbReference type="ARBA" id="ARBA00006743"/>
    </source>
</evidence>
<evidence type="ECO:0000256" key="1">
    <source>
        <dbReference type="ARBA" id="ARBA00001974"/>
    </source>
</evidence>
<dbReference type="AlphaFoldDB" id="A0A9P0TWC0"/>
<comment type="caution">
    <text evidence="8">The sequence shown here is derived from an EMBL/GenBank/DDBJ whole genome shotgun (WGS) entry which is preliminary data.</text>
</comment>
<dbReference type="GO" id="GO:0009086">
    <property type="term" value="P:methionine biosynthetic process"/>
    <property type="evidence" value="ECO:0007669"/>
    <property type="project" value="TreeGrafter"/>
</dbReference>
<dbReference type="PANTHER" id="PTHR45754">
    <property type="entry name" value="METHYLENETETRAHYDROFOLATE REDUCTASE"/>
    <property type="match status" value="1"/>
</dbReference>
<evidence type="ECO:0000256" key="5">
    <source>
        <dbReference type="ARBA" id="ARBA00022827"/>
    </source>
</evidence>
<comment type="similarity">
    <text evidence="3">Belongs to the methylenetetrahydrofolate reductase family.</text>
</comment>
<evidence type="ECO:0000313" key="8">
    <source>
        <dbReference type="EMBL" id="CAH4034651.1"/>
    </source>
</evidence>
<comment type="cofactor">
    <cofactor evidence="1">
        <name>FAD</name>
        <dbReference type="ChEBI" id="CHEBI:57692"/>
    </cofactor>
</comment>
<keyword evidence="5" id="KW-0274">FAD</keyword>
<comment type="pathway">
    <text evidence="2 7">One-carbon metabolism; tetrahydrofolate interconversion.</text>
</comment>
<dbReference type="GO" id="GO:0035999">
    <property type="term" value="P:tetrahydrofolate interconversion"/>
    <property type="evidence" value="ECO:0007669"/>
    <property type="project" value="TreeGrafter"/>
</dbReference>
<dbReference type="GO" id="GO:0004489">
    <property type="term" value="F:methylenetetrahydrofolate reductase [NAD(P)H] activity"/>
    <property type="evidence" value="ECO:0007669"/>
    <property type="project" value="InterPro"/>
</dbReference>
<evidence type="ECO:0008006" key="10">
    <source>
        <dbReference type="Google" id="ProtNLM"/>
    </source>
</evidence>
<evidence type="ECO:0000256" key="4">
    <source>
        <dbReference type="ARBA" id="ARBA00022630"/>
    </source>
</evidence>
<keyword evidence="6" id="KW-0560">Oxidoreductase</keyword>
<dbReference type="PANTHER" id="PTHR45754:SF3">
    <property type="entry name" value="METHYLENETETRAHYDROFOLATE REDUCTASE (NADPH)"/>
    <property type="match status" value="1"/>
</dbReference>
<dbReference type="EMBL" id="CALOZG010000042">
    <property type="protein sequence ID" value="CAH4034651.1"/>
    <property type="molecule type" value="Genomic_DNA"/>
</dbReference>
<evidence type="ECO:0000256" key="6">
    <source>
        <dbReference type="ARBA" id="ARBA00023002"/>
    </source>
</evidence>
<dbReference type="GO" id="GO:0071949">
    <property type="term" value="F:FAD binding"/>
    <property type="evidence" value="ECO:0007669"/>
    <property type="project" value="TreeGrafter"/>
</dbReference>
<proteinExistence type="inferred from homology"/>
<dbReference type="InterPro" id="IPR003171">
    <property type="entry name" value="Mehydrof_redctse-like"/>
</dbReference>
<dbReference type="OrthoDB" id="16284at2759"/>
<keyword evidence="9" id="KW-1185">Reference proteome</keyword>
<protein>
    <recommendedName>
        <fullName evidence="10">Methylenetetrahydrofolate reductase (NAD(P)H)</fullName>
    </recommendedName>
</protein>
<organism evidence="8 9">
    <name type="scientific">Pieris brassicae</name>
    <name type="common">White butterfly</name>
    <name type="synonym">Large white butterfly</name>
    <dbReference type="NCBI Taxonomy" id="7116"/>
    <lineage>
        <taxon>Eukaryota</taxon>
        <taxon>Metazoa</taxon>
        <taxon>Ecdysozoa</taxon>
        <taxon>Arthropoda</taxon>
        <taxon>Hexapoda</taxon>
        <taxon>Insecta</taxon>
        <taxon>Pterygota</taxon>
        <taxon>Neoptera</taxon>
        <taxon>Endopterygota</taxon>
        <taxon>Lepidoptera</taxon>
        <taxon>Glossata</taxon>
        <taxon>Ditrysia</taxon>
        <taxon>Papilionoidea</taxon>
        <taxon>Pieridae</taxon>
        <taxon>Pierinae</taxon>
        <taxon>Pieris</taxon>
    </lineage>
</organism>